<gene>
    <name evidence="22" type="ORF">MKZ38_000856</name>
</gene>
<evidence type="ECO:0000256" key="1">
    <source>
        <dbReference type="ARBA" id="ARBA00004123"/>
    </source>
</evidence>
<evidence type="ECO:0000256" key="3">
    <source>
        <dbReference type="ARBA" id="ARBA00012495"/>
    </source>
</evidence>
<proteinExistence type="predicted"/>
<evidence type="ECO:0000256" key="17">
    <source>
        <dbReference type="ARBA" id="ARBA00068941"/>
    </source>
</evidence>
<reference evidence="22" key="1">
    <citation type="submission" date="2022-07" db="EMBL/GenBank/DDBJ databases">
        <title>Draft genome sequence of Zalerion maritima ATCC 34329, a (micro)plastics degrading marine fungus.</title>
        <authorList>
            <person name="Paco A."/>
            <person name="Goncalves M.F.M."/>
            <person name="Rocha-Santos T.A.P."/>
            <person name="Alves A."/>
        </authorList>
    </citation>
    <scope>NUCLEOTIDE SEQUENCE</scope>
    <source>
        <strain evidence="22">ATCC 34329</strain>
    </source>
</reference>
<protein>
    <recommendedName>
        <fullName evidence="17">Aprataxin-like protein</fullName>
        <ecNumber evidence="4">3.6.1.71</ecNumber>
        <ecNumber evidence="3">3.6.1.72</ecNumber>
    </recommendedName>
    <alternativeName>
        <fullName evidence="18">Hit family protein 3</fullName>
    </alternativeName>
</protein>
<evidence type="ECO:0000259" key="21">
    <source>
        <dbReference type="Pfam" id="PF16278"/>
    </source>
</evidence>
<evidence type="ECO:0000256" key="10">
    <source>
        <dbReference type="ARBA" id="ARBA00023125"/>
    </source>
</evidence>
<dbReference type="EC" id="3.6.1.71" evidence="4"/>
<organism evidence="22 23">
    <name type="scientific">Zalerion maritima</name>
    <dbReference type="NCBI Taxonomy" id="339359"/>
    <lineage>
        <taxon>Eukaryota</taxon>
        <taxon>Fungi</taxon>
        <taxon>Dikarya</taxon>
        <taxon>Ascomycota</taxon>
        <taxon>Pezizomycotina</taxon>
        <taxon>Sordariomycetes</taxon>
        <taxon>Lulworthiomycetidae</taxon>
        <taxon>Lulworthiales</taxon>
        <taxon>Lulworthiaceae</taxon>
        <taxon>Zalerion</taxon>
    </lineage>
</organism>
<sequence>MSGVEPGPDEALTREEIAGTEVPGAPVASGSKPRNAFSELMSRKSPKAPAAEARLQSQSQHPFRKLYKDRDGLGAYIHHPESYPSSRVAYHNDSFVVIYDMYPKASVHTLLLPRSRAHSKQHPFDAFEDAAFLAGVRAEVAELKQHVAKELQRKFGKFSAKDAEREAVLNGEQEAYVGADGKPRLPAGRDWLKEVVAGIHAGPSMNHVHVHVLSRDMFSEKVKHRKHYNSFNTPFLVDIADFPLPKDDVRRHKKGAFLSSDLVCWRCGKNFVNQFAKLKAHLAVEFEAWKKE</sequence>
<dbReference type="InterPro" id="IPR032566">
    <property type="entry name" value="Znf-C2HE"/>
</dbReference>
<accession>A0AAD5S5L1</accession>
<evidence type="ECO:0000256" key="11">
    <source>
        <dbReference type="ARBA" id="ARBA00023204"/>
    </source>
</evidence>
<dbReference type="FunFam" id="3.30.428.10:FF:000017">
    <property type="entry name" value="Aprataxin-like protein"/>
    <property type="match status" value="1"/>
</dbReference>
<dbReference type="EC" id="3.6.1.72" evidence="3"/>
<evidence type="ECO:0000256" key="15">
    <source>
        <dbReference type="ARBA" id="ARBA00044713"/>
    </source>
</evidence>
<dbReference type="GO" id="GO:0003697">
    <property type="term" value="F:single-stranded DNA binding"/>
    <property type="evidence" value="ECO:0007669"/>
    <property type="project" value="TreeGrafter"/>
</dbReference>
<evidence type="ECO:0000256" key="4">
    <source>
        <dbReference type="ARBA" id="ARBA00012496"/>
    </source>
</evidence>
<dbReference type="GO" id="GO:0030983">
    <property type="term" value="F:mismatched DNA binding"/>
    <property type="evidence" value="ECO:0007669"/>
    <property type="project" value="TreeGrafter"/>
</dbReference>
<evidence type="ECO:0000256" key="14">
    <source>
        <dbReference type="ARBA" id="ARBA00044639"/>
    </source>
</evidence>
<dbReference type="EMBL" id="JAKWBI020000011">
    <property type="protein sequence ID" value="KAJ2906601.1"/>
    <property type="molecule type" value="Genomic_DNA"/>
</dbReference>
<comment type="catalytic activity">
    <reaction evidence="14">
        <text>a 5'-end adenosine-5'-diphospho-5'-2'-deoxyribonucleoside-DNA + H2O = a 5'-end 5'-phospho-2'-deoxyribonucleoside-DNA + AMP + 2 H(+)</text>
        <dbReference type="Rhea" id="RHEA:52128"/>
        <dbReference type="Rhea" id="RHEA-COMP:13180"/>
        <dbReference type="Rhea" id="RHEA-COMP:13181"/>
        <dbReference type="ChEBI" id="CHEBI:15377"/>
        <dbReference type="ChEBI" id="CHEBI:15378"/>
        <dbReference type="ChEBI" id="CHEBI:136412"/>
        <dbReference type="ChEBI" id="CHEBI:136413"/>
        <dbReference type="ChEBI" id="CHEBI:456215"/>
        <dbReference type="EC" id="3.6.1.71"/>
    </reaction>
</comment>
<dbReference type="Gene3D" id="3.30.428.10">
    <property type="entry name" value="HIT-like"/>
    <property type="match status" value="1"/>
</dbReference>
<dbReference type="InterPro" id="IPR011146">
    <property type="entry name" value="HIT-like"/>
</dbReference>
<dbReference type="Proteomes" id="UP001201980">
    <property type="component" value="Unassembled WGS sequence"/>
</dbReference>
<keyword evidence="11" id="KW-0234">DNA repair</keyword>
<evidence type="ECO:0000313" key="22">
    <source>
        <dbReference type="EMBL" id="KAJ2906601.1"/>
    </source>
</evidence>
<comment type="function">
    <text evidence="16">DNA-binding protein involved in single-strand DNA break repair, double-strand DNA break repair and base excision repair. Resolves abortive DNA ligation intermediates formed either at base excision sites, or when DNA ligases attempt to repair non-ligatable breaks induced by reactive oxygen species. Catalyzes the release of adenylate groups covalently linked to 5'-phosphate termini, resulting in the production of 5'-phosphate termini that can be efficiently rejoined. Likewise, catalyzes the release of 3'-linked guanosine (DNAppG) and inosine (DNAppI) from DNA, but has higher specific activity with 5'-linked adenosine (AppDNA).</text>
</comment>
<dbReference type="PANTHER" id="PTHR12486:SF4">
    <property type="entry name" value="APRATAXIN"/>
    <property type="match status" value="1"/>
</dbReference>
<evidence type="ECO:0000256" key="5">
    <source>
        <dbReference type="ARBA" id="ARBA00022490"/>
    </source>
</evidence>
<comment type="subcellular location">
    <subcellularLocation>
        <location evidence="2">Cytoplasm</location>
    </subcellularLocation>
    <subcellularLocation>
        <location evidence="1">Nucleus</location>
    </subcellularLocation>
</comment>
<keyword evidence="9" id="KW-0862">Zinc</keyword>
<feature type="domain" description="HIT" evidence="20">
    <location>
        <begin position="86"/>
        <end position="216"/>
    </location>
</feature>
<dbReference type="GO" id="GO:0120108">
    <property type="term" value="F:DNA-3'-diphospho-5'-guanosine diphosphatase activity"/>
    <property type="evidence" value="ECO:0007669"/>
    <property type="project" value="UniProtKB-EC"/>
</dbReference>
<feature type="domain" description="Aprataxin C2HE/C2H2/C2HC zinc finger" evidence="21">
    <location>
        <begin position="232"/>
        <end position="287"/>
    </location>
</feature>
<dbReference type="GO" id="GO:0005634">
    <property type="term" value="C:nucleus"/>
    <property type="evidence" value="ECO:0007669"/>
    <property type="project" value="UniProtKB-SubCell"/>
</dbReference>
<keyword evidence="7" id="KW-0227">DNA damage</keyword>
<comment type="caution">
    <text evidence="22">The sequence shown here is derived from an EMBL/GenBank/DDBJ whole genome shotgun (WGS) entry which is preliminary data.</text>
</comment>
<evidence type="ECO:0000256" key="6">
    <source>
        <dbReference type="ARBA" id="ARBA00022723"/>
    </source>
</evidence>
<dbReference type="InterPro" id="IPR036265">
    <property type="entry name" value="HIT-like_sf"/>
</dbReference>
<dbReference type="GO" id="GO:0046872">
    <property type="term" value="F:metal ion binding"/>
    <property type="evidence" value="ECO:0007669"/>
    <property type="project" value="UniProtKB-KW"/>
</dbReference>
<comment type="catalytic activity">
    <reaction evidence="13">
        <text>a 3'-end 2'-deoxyribonucleotide-3'-diphospho-5'-guanosine-DNA + H2O = a 3'-end 2'-deoxyribonucleotide 3'-phosphate-DNA + GMP + 2 H(+)</text>
        <dbReference type="Rhea" id="RHEA:52140"/>
        <dbReference type="Rhea" id="RHEA-COMP:13186"/>
        <dbReference type="Rhea" id="RHEA-COMP:13187"/>
        <dbReference type="ChEBI" id="CHEBI:15377"/>
        <dbReference type="ChEBI" id="CHEBI:15378"/>
        <dbReference type="ChEBI" id="CHEBI:58115"/>
        <dbReference type="ChEBI" id="CHEBI:136419"/>
        <dbReference type="ChEBI" id="CHEBI:136420"/>
        <dbReference type="EC" id="3.6.1.72"/>
    </reaction>
</comment>
<dbReference type="GO" id="GO:0003725">
    <property type="term" value="F:double-stranded RNA binding"/>
    <property type="evidence" value="ECO:0007669"/>
    <property type="project" value="TreeGrafter"/>
</dbReference>
<dbReference type="Pfam" id="PF16278">
    <property type="entry name" value="zf-C2HE"/>
    <property type="match status" value="1"/>
</dbReference>
<dbReference type="GO" id="GO:1990165">
    <property type="term" value="F:single-strand break-containing DNA binding"/>
    <property type="evidence" value="ECO:0007669"/>
    <property type="project" value="TreeGrafter"/>
</dbReference>
<evidence type="ECO:0000259" key="20">
    <source>
        <dbReference type="Pfam" id="PF01230"/>
    </source>
</evidence>
<evidence type="ECO:0000256" key="7">
    <source>
        <dbReference type="ARBA" id="ARBA00022763"/>
    </source>
</evidence>
<keyword evidence="6" id="KW-0479">Metal-binding</keyword>
<evidence type="ECO:0000256" key="19">
    <source>
        <dbReference type="SAM" id="MobiDB-lite"/>
    </source>
</evidence>
<comment type="catalytic activity">
    <reaction evidence="15">
        <text>a 5'-end adenosine-5'-diphospho-5'-ribonucleoside-2'-deoxyribonucleotide-DNA + H2O = a 5'-end 5'-phospho-ribonucleoside-2'-deoxyribonucleotide-DNA + AMP + 2 H(+)</text>
        <dbReference type="Rhea" id="RHEA:52132"/>
        <dbReference type="Rhea" id="RHEA-COMP:13182"/>
        <dbReference type="Rhea" id="RHEA-COMP:13183"/>
        <dbReference type="ChEBI" id="CHEBI:15377"/>
        <dbReference type="ChEBI" id="CHEBI:15378"/>
        <dbReference type="ChEBI" id="CHEBI:136414"/>
        <dbReference type="ChEBI" id="CHEBI:136415"/>
        <dbReference type="ChEBI" id="CHEBI:456215"/>
        <dbReference type="EC" id="3.6.1.71"/>
    </reaction>
</comment>
<dbReference type="SUPFAM" id="SSF54197">
    <property type="entry name" value="HIT-like"/>
    <property type="match status" value="1"/>
</dbReference>
<dbReference type="GO" id="GO:0005737">
    <property type="term" value="C:cytoplasm"/>
    <property type="evidence" value="ECO:0007669"/>
    <property type="project" value="UniProtKB-SubCell"/>
</dbReference>
<keyword evidence="23" id="KW-1185">Reference proteome</keyword>
<keyword evidence="10" id="KW-0238">DNA-binding</keyword>
<evidence type="ECO:0000256" key="13">
    <source>
        <dbReference type="ARBA" id="ARBA00024601"/>
    </source>
</evidence>
<evidence type="ECO:0000256" key="12">
    <source>
        <dbReference type="ARBA" id="ARBA00023242"/>
    </source>
</evidence>
<keyword evidence="5" id="KW-0963">Cytoplasm</keyword>
<dbReference type="PANTHER" id="PTHR12486">
    <property type="entry name" value="APRATAXIN-RELATED"/>
    <property type="match status" value="1"/>
</dbReference>
<dbReference type="Pfam" id="PF01230">
    <property type="entry name" value="HIT"/>
    <property type="match status" value="1"/>
</dbReference>
<keyword evidence="8" id="KW-0378">Hydrolase</keyword>
<dbReference type="AlphaFoldDB" id="A0AAD5S5L1"/>
<evidence type="ECO:0000256" key="18">
    <source>
        <dbReference type="ARBA" id="ARBA00076243"/>
    </source>
</evidence>
<dbReference type="GO" id="GO:0033699">
    <property type="term" value="F:DNA 5'-adenosine monophosphate hydrolase activity"/>
    <property type="evidence" value="ECO:0007669"/>
    <property type="project" value="UniProtKB-EC"/>
</dbReference>
<evidence type="ECO:0000256" key="16">
    <source>
        <dbReference type="ARBA" id="ARBA00059438"/>
    </source>
</evidence>
<evidence type="ECO:0000256" key="9">
    <source>
        <dbReference type="ARBA" id="ARBA00022833"/>
    </source>
</evidence>
<keyword evidence="12" id="KW-0539">Nucleus</keyword>
<evidence type="ECO:0000313" key="23">
    <source>
        <dbReference type="Proteomes" id="UP001201980"/>
    </source>
</evidence>
<dbReference type="GO" id="GO:0000012">
    <property type="term" value="P:single strand break repair"/>
    <property type="evidence" value="ECO:0007669"/>
    <property type="project" value="TreeGrafter"/>
</dbReference>
<evidence type="ECO:0000256" key="8">
    <source>
        <dbReference type="ARBA" id="ARBA00022801"/>
    </source>
</evidence>
<name>A0AAD5S5L1_9PEZI</name>
<evidence type="ECO:0000256" key="2">
    <source>
        <dbReference type="ARBA" id="ARBA00004496"/>
    </source>
</evidence>
<feature type="region of interest" description="Disordered" evidence="19">
    <location>
        <begin position="1"/>
        <end position="63"/>
    </location>
</feature>